<dbReference type="EMBL" id="JAWXYG010000008">
    <property type="protein sequence ID" value="KAK4265710.1"/>
    <property type="molecule type" value="Genomic_DNA"/>
</dbReference>
<evidence type="ECO:0000259" key="1">
    <source>
        <dbReference type="Pfam" id="PF24756"/>
    </source>
</evidence>
<dbReference type="Proteomes" id="UP001293593">
    <property type="component" value="Unassembled WGS sequence"/>
</dbReference>
<sequence length="182" mass="20290">MNFRSCAREYERHHEIAAASLAYKCMEVAYMRVVYSKHYSINRDQNELQSTLQMALQGESPSSSASDVDNLNNQAAMDKFTLLRGAGTHVACNQVISARHRTNFVHLLDFTQDVNYAMEASRKCQSAFAAANMIMEEARNGECITSMRRVIDLSFHDVDELVGLVCTAMKAISCAHLGGARD</sequence>
<dbReference type="InterPro" id="IPR055300">
    <property type="entry name" value="CWZF3/5/7"/>
</dbReference>
<gene>
    <name evidence="2" type="ORF">QN277_026727</name>
</gene>
<reference evidence="2" key="1">
    <citation type="submission" date="2023-10" db="EMBL/GenBank/DDBJ databases">
        <title>Chromosome-level genome of the transformable northern wattle, Acacia crassicarpa.</title>
        <authorList>
            <person name="Massaro I."/>
            <person name="Sinha N.R."/>
            <person name="Poethig S."/>
            <person name="Leichty A.R."/>
        </authorList>
    </citation>
    <scope>NUCLEOTIDE SEQUENCE</scope>
    <source>
        <strain evidence="2">Acra3RX</strain>
        <tissue evidence="2">Leaf</tissue>
    </source>
</reference>
<organism evidence="2 3">
    <name type="scientific">Acacia crassicarpa</name>
    <name type="common">northern wattle</name>
    <dbReference type="NCBI Taxonomy" id="499986"/>
    <lineage>
        <taxon>Eukaryota</taxon>
        <taxon>Viridiplantae</taxon>
        <taxon>Streptophyta</taxon>
        <taxon>Embryophyta</taxon>
        <taxon>Tracheophyta</taxon>
        <taxon>Spermatophyta</taxon>
        <taxon>Magnoliopsida</taxon>
        <taxon>eudicotyledons</taxon>
        <taxon>Gunneridae</taxon>
        <taxon>Pentapetalae</taxon>
        <taxon>rosids</taxon>
        <taxon>fabids</taxon>
        <taxon>Fabales</taxon>
        <taxon>Fabaceae</taxon>
        <taxon>Caesalpinioideae</taxon>
        <taxon>mimosoid clade</taxon>
        <taxon>Acacieae</taxon>
        <taxon>Acacia</taxon>
    </lineage>
</organism>
<evidence type="ECO:0000313" key="3">
    <source>
        <dbReference type="Proteomes" id="UP001293593"/>
    </source>
</evidence>
<protein>
    <recommendedName>
        <fullName evidence="1">CWZF3/5/7 THD domain-containing protein</fullName>
    </recommendedName>
</protein>
<name>A0AAE1J8F7_9FABA</name>
<dbReference type="PANTHER" id="PTHR46524">
    <property type="entry name" value="CW-TYPE ZINC FINGER"/>
    <property type="match status" value="1"/>
</dbReference>
<proteinExistence type="predicted"/>
<keyword evidence="3" id="KW-1185">Reference proteome</keyword>
<dbReference type="InterPro" id="IPR056406">
    <property type="entry name" value="THD_CWZF3/5/7"/>
</dbReference>
<dbReference type="Pfam" id="PF24756">
    <property type="entry name" value="THD_CWZF3-5-7"/>
    <property type="match status" value="1"/>
</dbReference>
<evidence type="ECO:0000313" key="2">
    <source>
        <dbReference type="EMBL" id="KAK4265710.1"/>
    </source>
</evidence>
<accession>A0AAE1J8F7</accession>
<comment type="caution">
    <text evidence="2">The sequence shown here is derived from an EMBL/GenBank/DDBJ whole genome shotgun (WGS) entry which is preliminary data.</text>
</comment>
<dbReference type="AlphaFoldDB" id="A0AAE1J8F7"/>
<feature type="domain" description="CWZF3/5/7 THD" evidence="1">
    <location>
        <begin position="6"/>
        <end position="174"/>
    </location>
</feature>
<dbReference type="PANTHER" id="PTHR46524:SF12">
    <property type="entry name" value="CW-TYPE DOMAIN-CONTAINING PROTEIN"/>
    <property type="match status" value="1"/>
</dbReference>